<keyword evidence="2" id="KW-0645">Protease</keyword>
<evidence type="ECO:0000313" key="6">
    <source>
        <dbReference type="Proteomes" id="UP000604825"/>
    </source>
</evidence>
<reference evidence="5" key="1">
    <citation type="submission" date="2020-10" db="EMBL/GenBank/DDBJ databases">
        <authorList>
            <person name="Han B."/>
            <person name="Lu T."/>
            <person name="Zhao Q."/>
            <person name="Huang X."/>
            <person name="Zhao Y."/>
        </authorList>
    </citation>
    <scope>NUCLEOTIDE SEQUENCE</scope>
</reference>
<dbReference type="GO" id="GO:0006508">
    <property type="term" value="P:proteolysis"/>
    <property type="evidence" value="ECO:0007669"/>
    <property type="project" value="UniProtKB-KW"/>
</dbReference>
<comment type="similarity">
    <text evidence="1">Belongs to the peptidase C48 family.</text>
</comment>
<dbReference type="SUPFAM" id="SSF54001">
    <property type="entry name" value="Cysteine proteinases"/>
    <property type="match status" value="1"/>
</dbReference>
<keyword evidence="6" id="KW-1185">Reference proteome</keyword>
<protein>
    <recommendedName>
        <fullName evidence="4">Ubiquitin-like protease family profile domain-containing protein</fullName>
    </recommendedName>
</protein>
<dbReference type="OrthoDB" id="693469at2759"/>
<evidence type="ECO:0000256" key="1">
    <source>
        <dbReference type="ARBA" id="ARBA00005234"/>
    </source>
</evidence>
<dbReference type="GO" id="GO:0008234">
    <property type="term" value="F:cysteine-type peptidase activity"/>
    <property type="evidence" value="ECO:0007669"/>
    <property type="project" value="InterPro"/>
</dbReference>
<dbReference type="InterPro" id="IPR003653">
    <property type="entry name" value="Peptidase_C48_C"/>
</dbReference>
<proteinExistence type="inferred from homology"/>
<dbReference type="EMBL" id="CAJGYO010000009">
    <property type="protein sequence ID" value="CAD6252686.1"/>
    <property type="molecule type" value="Genomic_DNA"/>
</dbReference>
<dbReference type="AlphaFoldDB" id="A0A811Q195"/>
<dbReference type="InterPro" id="IPR038765">
    <property type="entry name" value="Papain-like_cys_pep_sf"/>
</dbReference>
<feature type="domain" description="Ubiquitin-like protease family profile" evidence="4">
    <location>
        <begin position="564"/>
        <end position="681"/>
    </location>
</feature>
<accession>A0A811Q195</accession>
<name>A0A811Q195_9POAL</name>
<keyword evidence="3" id="KW-0378">Hydrolase</keyword>
<gene>
    <name evidence="5" type="ORF">NCGR_LOCUS36334</name>
</gene>
<evidence type="ECO:0000259" key="4">
    <source>
        <dbReference type="Pfam" id="PF02902"/>
    </source>
</evidence>
<comment type="caution">
    <text evidence="5">The sequence shown here is derived from an EMBL/GenBank/DDBJ whole genome shotgun (WGS) entry which is preliminary data.</text>
</comment>
<evidence type="ECO:0000313" key="5">
    <source>
        <dbReference type="EMBL" id="CAD6252686.1"/>
    </source>
</evidence>
<organism evidence="5 6">
    <name type="scientific">Miscanthus lutarioriparius</name>
    <dbReference type="NCBI Taxonomy" id="422564"/>
    <lineage>
        <taxon>Eukaryota</taxon>
        <taxon>Viridiplantae</taxon>
        <taxon>Streptophyta</taxon>
        <taxon>Embryophyta</taxon>
        <taxon>Tracheophyta</taxon>
        <taxon>Spermatophyta</taxon>
        <taxon>Magnoliopsida</taxon>
        <taxon>Liliopsida</taxon>
        <taxon>Poales</taxon>
        <taxon>Poaceae</taxon>
        <taxon>PACMAD clade</taxon>
        <taxon>Panicoideae</taxon>
        <taxon>Andropogonodae</taxon>
        <taxon>Andropogoneae</taxon>
        <taxon>Saccharinae</taxon>
        <taxon>Miscanthus</taxon>
    </lineage>
</organism>
<sequence length="742" mass="85354">MAIRSGGMGTGFQKRVEAKSVSDENCLSEARKLETTNSVPEQRIGTAFSISNLNSILTRLGLEKQEIVKAMGFGMLLKLLPQTKFPRQLAFWVQRRMDHRTGQIEFSKGRKLIVNEYDVELVLGIPRKARPVNFSLQISEIEVSRIKKLLMLKNEDEITLENVEDIVTRDYGRKMSIRERERGIQVIKKNSAINILWKQDSDIRRVLVILCDNIDFGDLTPSKKLLPRFLDYPYRLLKTLEKEDRQHVAATLMAEYGRHELLEDDKVIYSRDKFFRNNKRTENEKELRTKDDIYSASKREEVKFILDRAIKVKNITDDTHSALLEYSRIMYEDGNEQQGCSKMVGASANSRFKDQGNTSTTNIVMKGKTAEPNEGGISLGRELPSTERTIISSGLKRGVLQKLEQMGLSTNATEKDECEHTDETVPEELDCPTPLLIVTSAVEQGIICLRDDDPEKTDANSIIVNDMKVVIQYINRNSRFGVSPFAIGMTHPDAPLEAQLASQIALCHMNDEDTASVWYMHMFPNKIQIGGAVMQGVFQGENDFVPNIMDAIVRLYQQMDNKLYERWDEKRWRHFLPTDFAVMAPILVEWHWCLYIWDFERKKVVVLDPKNMKLGNSVLEDNHKGYILLLNSGMNECSRNLTNSNNNNIDNWETEYIDVIGREANSINTGLYTIFYARYFDGEVMTRVLTKEATQLQRMNLMYQLLKMDGNIVNPPKECNVPLRIELGKGKYNFCRMLLTNW</sequence>
<evidence type="ECO:0000256" key="3">
    <source>
        <dbReference type="ARBA" id="ARBA00022801"/>
    </source>
</evidence>
<evidence type="ECO:0000256" key="2">
    <source>
        <dbReference type="ARBA" id="ARBA00022670"/>
    </source>
</evidence>
<dbReference type="Proteomes" id="UP000604825">
    <property type="component" value="Unassembled WGS sequence"/>
</dbReference>
<dbReference type="Gene3D" id="3.40.395.10">
    <property type="entry name" value="Adenoviral Proteinase, Chain A"/>
    <property type="match status" value="1"/>
</dbReference>
<dbReference type="Pfam" id="PF02902">
    <property type="entry name" value="Peptidase_C48"/>
    <property type="match status" value="1"/>
</dbReference>